<name>A0A445A5K9_ARAHY</name>
<organism evidence="3 4">
    <name type="scientific">Arachis hypogaea</name>
    <name type="common">Peanut</name>
    <dbReference type="NCBI Taxonomy" id="3818"/>
    <lineage>
        <taxon>Eukaryota</taxon>
        <taxon>Viridiplantae</taxon>
        <taxon>Streptophyta</taxon>
        <taxon>Embryophyta</taxon>
        <taxon>Tracheophyta</taxon>
        <taxon>Spermatophyta</taxon>
        <taxon>Magnoliopsida</taxon>
        <taxon>eudicotyledons</taxon>
        <taxon>Gunneridae</taxon>
        <taxon>Pentapetalae</taxon>
        <taxon>rosids</taxon>
        <taxon>fabids</taxon>
        <taxon>Fabales</taxon>
        <taxon>Fabaceae</taxon>
        <taxon>Papilionoideae</taxon>
        <taxon>50 kb inversion clade</taxon>
        <taxon>dalbergioids sensu lato</taxon>
        <taxon>Dalbergieae</taxon>
        <taxon>Pterocarpus clade</taxon>
        <taxon>Arachis</taxon>
    </lineage>
</organism>
<evidence type="ECO:0000256" key="2">
    <source>
        <dbReference type="SAM" id="MobiDB-lite"/>
    </source>
</evidence>
<gene>
    <name evidence="3" type="ORF">Ahy_B03g067076</name>
</gene>
<dbReference type="Proteomes" id="UP000289738">
    <property type="component" value="Chromosome B03"/>
</dbReference>
<dbReference type="EMBL" id="SDMP01000013">
    <property type="protein sequence ID" value="RYR21744.1"/>
    <property type="molecule type" value="Genomic_DNA"/>
</dbReference>
<feature type="region of interest" description="Disordered" evidence="2">
    <location>
        <begin position="331"/>
        <end position="378"/>
    </location>
</feature>
<keyword evidence="4" id="KW-1185">Reference proteome</keyword>
<sequence length="378" mass="42849">MPRCRSPATSVMQQLMPLHHLPSHSCAFGLMAAWGKYHIFAEPKHVYSGDDKWLILDPTTRRFPLRLLYFIWDAEHDLAIRKIFDYKMGRRLQQMLNDVRNGQDQQTCWLGPEENDAGFRHQHLTNQANRASEILSKYTSSSATFMKMKVRLSKSLDREATLVETFKYTHKNKTRFVDQWSHDHYRLASVIQQSQQSGKDVTDGAMASIVDPDAVWREIASALYKNLVYGMGPFLASSLRTSMLRPLSGSTTSPAVQSEEGVDLRLQVQELHCSLHQQAQELNNYRKRYQKILTCVTSTNELRLKFRESLERMQRMEAQMKVYQAQMHAAGIDPADGSGPVAGDSGSIGGTRTSSSPPAPPTQGHGIDDNDNDDYLNL</sequence>
<reference evidence="3 4" key="1">
    <citation type="submission" date="2019-01" db="EMBL/GenBank/DDBJ databases">
        <title>Sequencing of cultivated peanut Arachis hypogaea provides insights into genome evolution and oil improvement.</title>
        <authorList>
            <person name="Chen X."/>
        </authorList>
    </citation>
    <scope>NUCLEOTIDE SEQUENCE [LARGE SCALE GENOMIC DNA]</scope>
    <source>
        <strain evidence="4">cv. Fuhuasheng</strain>
        <tissue evidence="3">Leaves</tissue>
    </source>
</reference>
<proteinExistence type="predicted"/>
<keyword evidence="1" id="KW-0175">Coiled coil</keyword>
<feature type="compositionally biased region" description="Acidic residues" evidence="2">
    <location>
        <begin position="369"/>
        <end position="378"/>
    </location>
</feature>
<dbReference type="AlphaFoldDB" id="A0A445A5K9"/>
<evidence type="ECO:0000313" key="3">
    <source>
        <dbReference type="EMBL" id="RYR21744.1"/>
    </source>
</evidence>
<evidence type="ECO:0000313" key="4">
    <source>
        <dbReference type="Proteomes" id="UP000289738"/>
    </source>
</evidence>
<feature type="coiled-coil region" evidence="1">
    <location>
        <begin position="268"/>
        <end position="326"/>
    </location>
</feature>
<evidence type="ECO:0000256" key="1">
    <source>
        <dbReference type="SAM" id="Coils"/>
    </source>
</evidence>
<comment type="caution">
    <text evidence="3">The sequence shown here is derived from an EMBL/GenBank/DDBJ whole genome shotgun (WGS) entry which is preliminary data.</text>
</comment>
<protein>
    <submittedName>
        <fullName evidence="3">Uncharacterized protein</fullName>
    </submittedName>
</protein>
<accession>A0A445A5K9</accession>